<dbReference type="EMBL" id="AMWG01000112">
    <property type="protein sequence ID" value="ELP32068.1"/>
    <property type="molecule type" value="Genomic_DNA"/>
</dbReference>
<organism evidence="1 2">
    <name type="scientific">Rhodopirellula baltica SWK14</name>
    <dbReference type="NCBI Taxonomy" id="993516"/>
    <lineage>
        <taxon>Bacteria</taxon>
        <taxon>Pseudomonadati</taxon>
        <taxon>Planctomycetota</taxon>
        <taxon>Planctomycetia</taxon>
        <taxon>Pirellulales</taxon>
        <taxon>Pirellulaceae</taxon>
        <taxon>Rhodopirellula</taxon>
    </lineage>
</organism>
<dbReference type="AlphaFoldDB" id="L7CDJ8"/>
<name>L7CDJ8_RHOBT</name>
<sequence>MGIDVAVNLFARANEAVAGPRNPFAKSLLLMRSMVRETVGRRTWLLSNPF</sequence>
<dbReference type="PATRIC" id="fig|993516.3.peg.4283"/>
<evidence type="ECO:0000313" key="2">
    <source>
        <dbReference type="Proteomes" id="UP000010959"/>
    </source>
</evidence>
<evidence type="ECO:0000313" key="1">
    <source>
        <dbReference type="EMBL" id="ELP32068.1"/>
    </source>
</evidence>
<gene>
    <name evidence="1" type="ORF">RBSWK_04002</name>
</gene>
<accession>L7CDJ8</accession>
<dbReference type="Proteomes" id="UP000010959">
    <property type="component" value="Unassembled WGS sequence"/>
</dbReference>
<proteinExistence type="predicted"/>
<protein>
    <submittedName>
        <fullName evidence="1">Uncharacterized protein</fullName>
    </submittedName>
</protein>
<comment type="caution">
    <text evidence="1">The sequence shown here is derived from an EMBL/GenBank/DDBJ whole genome shotgun (WGS) entry which is preliminary data.</text>
</comment>
<reference evidence="1 2" key="1">
    <citation type="journal article" date="2013" name="Mar. Genomics">
        <title>Expression of sulfatases in Rhodopirellula baltica and the diversity of sulfatases in the genus Rhodopirellula.</title>
        <authorList>
            <person name="Wegner C.E."/>
            <person name="Richter-Heitmann T."/>
            <person name="Klindworth A."/>
            <person name="Klockow C."/>
            <person name="Richter M."/>
            <person name="Achstetter T."/>
            <person name="Glockner F.O."/>
            <person name="Harder J."/>
        </authorList>
    </citation>
    <scope>NUCLEOTIDE SEQUENCE [LARGE SCALE GENOMIC DNA]</scope>
    <source>
        <strain evidence="1 2">SWK14</strain>
    </source>
</reference>